<keyword evidence="1 3" id="KW-0378">Hydrolase</keyword>
<evidence type="ECO:0000313" key="4">
    <source>
        <dbReference type="Proteomes" id="UP001216579"/>
    </source>
</evidence>
<dbReference type="PANTHER" id="PTHR48081:SF8">
    <property type="entry name" value="ALPHA_BETA HYDROLASE FOLD-3 DOMAIN-CONTAINING PROTEIN-RELATED"/>
    <property type="match status" value="1"/>
</dbReference>
<organism evidence="3 4">
    <name type="scientific">Streptomyces silvisoli</name>
    <dbReference type="NCBI Taxonomy" id="3034235"/>
    <lineage>
        <taxon>Bacteria</taxon>
        <taxon>Bacillati</taxon>
        <taxon>Actinomycetota</taxon>
        <taxon>Actinomycetes</taxon>
        <taxon>Kitasatosporales</taxon>
        <taxon>Streptomycetaceae</taxon>
        <taxon>Streptomyces</taxon>
    </lineage>
</organism>
<evidence type="ECO:0000259" key="2">
    <source>
        <dbReference type="Pfam" id="PF07859"/>
    </source>
</evidence>
<accession>A0ABT5ZN13</accession>
<dbReference type="InterPro" id="IPR029058">
    <property type="entry name" value="AB_hydrolase_fold"/>
</dbReference>
<evidence type="ECO:0000256" key="1">
    <source>
        <dbReference type="ARBA" id="ARBA00022801"/>
    </source>
</evidence>
<dbReference type="Pfam" id="PF07859">
    <property type="entry name" value="Abhydrolase_3"/>
    <property type="match status" value="1"/>
</dbReference>
<gene>
    <name evidence="3" type="ORF">P3G67_18565</name>
</gene>
<dbReference type="InterPro" id="IPR013094">
    <property type="entry name" value="AB_hydrolase_3"/>
</dbReference>
<comment type="caution">
    <text evidence="3">The sequence shown here is derived from an EMBL/GenBank/DDBJ whole genome shotgun (WGS) entry which is preliminary data.</text>
</comment>
<keyword evidence="4" id="KW-1185">Reference proteome</keyword>
<dbReference type="RefSeq" id="WP_276094434.1">
    <property type="nucleotide sequence ID" value="NZ_JARJBC010000010.1"/>
</dbReference>
<dbReference type="PANTHER" id="PTHR48081">
    <property type="entry name" value="AB HYDROLASE SUPERFAMILY PROTEIN C4A8.06C"/>
    <property type="match status" value="1"/>
</dbReference>
<evidence type="ECO:0000313" key="3">
    <source>
        <dbReference type="EMBL" id="MDF3291202.1"/>
    </source>
</evidence>
<protein>
    <submittedName>
        <fullName evidence="3">Alpha/beta hydrolase</fullName>
    </submittedName>
</protein>
<dbReference type="Proteomes" id="UP001216579">
    <property type="component" value="Unassembled WGS sequence"/>
</dbReference>
<proteinExistence type="predicted"/>
<name>A0ABT5ZN13_9ACTN</name>
<sequence length="341" mass="36864">MPIEDRTRTGLVIDALKGASVRAPYPWPMTIATTGQDVADETAAFNRELSETLAAVPKFYEVDDPVVLRSGSGVFPPPVLLDQGCDRVVRGRAGGVPVRVFTPPEVNGVFVHLHPGGRVLGSARHQDLRLWTLAQAAKVAVVSVDYRLAPEHPDPAAVDDCEDVARWLVTNAESEFGTDRLVIGGESAGAELSVHTLLRLRETGGQHRAFRAAYLAYGVYDMSQTPSARLAGESSPLASTRTERWFRAQAFPGLTAEELRDPAISPLYADLRDLPPARFVVGTGDLLLDDTLFMSSRWQAAGNDAVLEVVAEAMHGFTAFPITVAERELAQQHKFVASAIA</sequence>
<dbReference type="SUPFAM" id="SSF53474">
    <property type="entry name" value="alpha/beta-Hydrolases"/>
    <property type="match status" value="1"/>
</dbReference>
<dbReference type="EMBL" id="JARJBC010000010">
    <property type="protein sequence ID" value="MDF3291202.1"/>
    <property type="molecule type" value="Genomic_DNA"/>
</dbReference>
<feature type="domain" description="Alpha/beta hydrolase fold-3" evidence="2">
    <location>
        <begin position="111"/>
        <end position="318"/>
    </location>
</feature>
<reference evidence="3 4" key="1">
    <citation type="submission" date="2023-03" db="EMBL/GenBank/DDBJ databases">
        <title>Draft genome sequence of Streptomyces sp. RB6PN23 isolated from peat swamp forest in Thailand.</title>
        <authorList>
            <person name="Klaysubun C."/>
            <person name="Duangmal K."/>
        </authorList>
    </citation>
    <scope>NUCLEOTIDE SEQUENCE [LARGE SCALE GENOMIC DNA]</scope>
    <source>
        <strain evidence="3 4">RB6PN23</strain>
    </source>
</reference>
<dbReference type="InterPro" id="IPR050300">
    <property type="entry name" value="GDXG_lipolytic_enzyme"/>
</dbReference>
<dbReference type="Gene3D" id="3.40.50.1820">
    <property type="entry name" value="alpha/beta hydrolase"/>
    <property type="match status" value="1"/>
</dbReference>
<dbReference type="GO" id="GO:0016787">
    <property type="term" value="F:hydrolase activity"/>
    <property type="evidence" value="ECO:0007669"/>
    <property type="project" value="UniProtKB-KW"/>
</dbReference>